<feature type="region of interest" description="Disordered" evidence="6">
    <location>
        <begin position="99"/>
        <end position="216"/>
    </location>
</feature>
<feature type="compositionally biased region" description="Low complexity" evidence="6">
    <location>
        <begin position="325"/>
        <end position="337"/>
    </location>
</feature>
<dbReference type="EMBL" id="KZ679126">
    <property type="protein sequence ID" value="PTB81523.1"/>
    <property type="molecule type" value="Genomic_DNA"/>
</dbReference>
<dbReference type="Proteomes" id="UP000240760">
    <property type="component" value="Unassembled WGS sequence"/>
</dbReference>
<gene>
    <name evidence="8" type="ORF">M440DRAFT_1459667</name>
</gene>
<keyword evidence="2 4" id="KW-0863">Zinc-finger</keyword>
<feature type="compositionally biased region" description="Acidic residues" evidence="6">
    <location>
        <begin position="201"/>
        <end position="214"/>
    </location>
</feature>
<evidence type="ECO:0000256" key="4">
    <source>
        <dbReference type="PROSITE-ProRule" id="PRU01343"/>
    </source>
</evidence>
<dbReference type="AlphaFoldDB" id="A0A2T4CJ03"/>
<evidence type="ECO:0000256" key="5">
    <source>
        <dbReference type="SAM" id="Coils"/>
    </source>
</evidence>
<dbReference type="InterPro" id="IPR010666">
    <property type="entry name" value="Znf_GRF"/>
</dbReference>
<protein>
    <recommendedName>
        <fullName evidence="7">GRF-type domain-containing protein</fullName>
    </recommendedName>
</protein>
<dbReference type="GO" id="GO:0008270">
    <property type="term" value="F:zinc ion binding"/>
    <property type="evidence" value="ECO:0007669"/>
    <property type="project" value="UniProtKB-KW"/>
</dbReference>
<keyword evidence="5" id="KW-0175">Coiled coil</keyword>
<dbReference type="Pfam" id="PF06839">
    <property type="entry name" value="Zn_ribbon_GRF"/>
    <property type="match status" value="1"/>
</dbReference>
<evidence type="ECO:0000256" key="6">
    <source>
        <dbReference type="SAM" id="MobiDB-lite"/>
    </source>
</evidence>
<dbReference type="PROSITE" id="PS51999">
    <property type="entry name" value="ZF_GRF"/>
    <property type="match status" value="1"/>
</dbReference>
<sequence length="459" mass="49482">MATMATPSSNRHQNVYPGTPPSSEKRRLKGLWYGNEWWCNCSPRARAVARSVTSNTPNKGKGFWVCRLPANESCGFFLFFEEARLREISLSGEAPDAAAAATPSRAGPSLTQTRLTDIGFQVLGRRRSDPGLSQTEEGGDGAAEAAGREPVAVMSSSQPEAGSSAGGRDKGKGKAVDGGYEPLTPGTSSGGGGLKRKFDDAFDDDDDDELDSDDERQLVAMTDRSVEKFLREHAYNIHGAPPDCEEDMLASTSKPVARTLFPHAQNSAAAEEVEDNVVATSSKPVARTLFPQAQGSTAKRTKTVSFEEPEPFPPTPSRASHVRGSQSSQAESSSQTSPPNSMENLPTFPSSVMTATQPNDDDDHGGSHDDVTEHVMGLLRTQSIEPAVLESVHKLLQTSARRTKGIAMGRDSARAAVKEKNTKIARLHERIAALENKERVLNSQITHIKASLMKMYEDN</sequence>
<accession>A0A2T4CJ03</accession>
<organism evidence="8 9">
    <name type="scientific">Trichoderma longibrachiatum ATCC 18648</name>
    <dbReference type="NCBI Taxonomy" id="983965"/>
    <lineage>
        <taxon>Eukaryota</taxon>
        <taxon>Fungi</taxon>
        <taxon>Dikarya</taxon>
        <taxon>Ascomycota</taxon>
        <taxon>Pezizomycotina</taxon>
        <taxon>Sordariomycetes</taxon>
        <taxon>Hypocreomycetidae</taxon>
        <taxon>Hypocreales</taxon>
        <taxon>Hypocreaceae</taxon>
        <taxon>Trichoderma</taxon>
    </lineage>
</organism>
<name>A0A2T4CJ03_TRILO</name>
<feature type="coiled-coil region" evidence="5">
    <location>
        <begin position="410"/>
        <end position="444"/>
    </location>
</feature>
<keyword evidence="3" id="KW-0862">Zinc</keyword>
<proteinExistence type="predicted"/>
<evidence type="ECO:0000256" key="2">
    <source>
        <dbReference type="ARBA" id="ARBA00022771"/>
    </source>
</evidence>
<feature type="domain" description="GRF-type" evidence="7">
    <location>
        <begin position="39"/>
        <end position="83"/>
    </location>
</feature>
<feature type="region of interest" description="Disordered" evidence="6">
    <location>
        <begin position="288"/>
        <end position="371"/>
    </location>
</feature>
<evidence type="ECO:0000259" key="7">
    <source>
        <dbReference type="PROSITE" id="PS51999"/>
    </source>
</evidence>
<keyword evidence="9" id="KW-1185">Reference proteome</keyword>
<feature type="compositionally biased region" description="Low complexity" evidence="6">
    <location>
        <begin position="99"/>
        <end position="108"/>
    </location>
</feature>
<dbReference type="STRING" id="983965.A0A2T4CJ03"/>
<evidence type="ECO:0000313" key="8">
    <source>
        <dbReference type="EMBL" id="PTB81523.1"/>
    </source>
</evidence>
<reference evidence="8 9" key="1">
    <citation type="submission" date="2016-07" db="EMBL/GenBank/DDBJ databases">
        <title>Multiple horizontal gene transfer events from other fungi enriched the ability of initially mycotrophic Trichoderma (Ascomycota) to feed on dead plant biomass.</title>
        <authorList>
            <consortium name="DOE Joint Genome Institute"/>
            <person name="Aerts A."/>
            <person name="Atanasova L."/>
            <person name="Chenthamara K."/>
            <person name="Zhang J."/>
            <person name="Grujic M."/>
            <person name="Henrissat B."/>
            <person name="Kuo A."/>
            <person name="Salamov A."/>
            <person name="Lipzen A."/>
            <person name="Labutti K."/>
            <person name="Barry K."/>
            <person name="Miao Y."/>
            <person name="Rahimi M.J."/>
            <person name="Shen Q."/>
            <person name="Grigoriev I.V."/>
            <person name="Kubicek C.P."/>
            <person name="Druzhinina I.S."/>
        </authorList>
    </citation>
    <scope>NUCLEOTIDE SEQUENCE [LARGE SCALE GENOMIC DNA]</scope>
    <source>
        <strain evidence="8 9">ATCC 18648</strain>
    </source>
</reference>
<feature type="region of interest" description="Disordered" evidence="6">
    <location>
        <begin position="1"/>
        <end position="24"/>
    </location>
</feature>
<evidence type="ECO:0000313" key="9">
    <source>
        <dbReference type="Proteomes" id="UP000240760"/>
    </source>
</evidence>
<evidence type="ECO:0000256" key="1">
    <source>
        <dbReference type="ARBA" id="ARBA00022723"/>
    </source>
</evidence>
<dbReference type="OrthoDB" id="430051at2759"/>
<feature type="compositionally biased region" description="Polar residues" evidence="6">
    <location>
        <begin position="338"/>
        <end position="358"/>
    </location>
</feature>
<feature type="compositionally biased region" description="Polar residues" evidence="6">
    <location>
        <begin position="1"/>
        <end position="13"/>
    </location>
</feature>
<evidence type="ECO:0000256" key="3">
    <source>
        <dbReference type="ARBA" id="ARBA00022833"/>
    </source>
</evidence>
<keyword evidence="1" id="KW-0479">Metal-binding</keyword>